<name>A0AAD4XYM8_9MAGN</name>
<comment type="subcellular location">
    <subcellularLocation>
        <location evidence="1">Nucleus</location>
    </subcellularLocation>
</comment>
<dbReference type="FunFam" id="2.20.25.80:FF:000006">
    <property type="entry name" value="WRKY transcription factor"/>
    <property type="match status" value="1"/>
</dbReference>
<evidence type="ECO:0000313" key="10">
    <source>
        <dbReference type="EMBL" id="KAI3960475.1"/>
    </source>
</evidence>
<evidence type="ECO:0000256" key="4">
    <source>
        <dbReference type="ARBA" id="ARBA00023125"/>
    </source>
</evidence>
<evidence type="ECO:0000256" key="5">
    <source>
        <dbReference type="ARBA" id="ARBA00023163"/>
    </source>
</evidence>
<dbReference type="GO" id="GO:0043565">
    <property type="term" value="F:sequence-specific DNA binding"/>
    <property type="evidence" value="ECO:0007669"/>
    <property type="project" value="InterPro"/>
</dbReference>
<dbReference type="GO" id="GO:0005634">
    <property type="term" value="C:nucleus"/>
    <property type="evidence" value="ECO:0007669"/>
    <property type="project" value="UniProtKB-SubCell"/>
</dbReference>
<dbReference type="Proteomes" id="UP001202328">
    <property type="component" value="Unassembled WGS sequence"/>
</dbReference>
<dbReference type="GO" id="GO:0003700">
    <property type="term" value="F:DNA-binding transcription factor activity"/>
    <property type="evidence" value="ECO:0007669"/>
    <property type="project" value="InterPro"/>
</dbReference>
<evidence type="ECO:0000256" key="7">
    <source>
        <dbReference type="SAM" id="MobiDB-lite"/>
    </source>
</evidence>
<feature type="region of interest" description="Disordered" evidence="7">
    <location>
        <begin position="177"/>
        <end position="233"/>
    </location>
</feature>
<keyword evidence="6" id="KW-0539">Nucleus</keyword>
<gene>
    <name evidence="10" type="ORF">MKW98_002974</name>
</gene>
<dbReference type="SMART" id="SM00774">
    <property type="entry name" value="WRKY"/>
    <property type="match status" value="1"/>
</dbReference>
<feature type="signal peptide" evidence="8">
    <location>
        <begin position="1"/>
        <end position="23"/>
    </location>
</feature>
<dbReference type="PANTHER" id="PTHR31221:SF360">
    <property type="entry name" value="WRKY DOMAIN-CONTAINING PROTEIN"/>
    <property type="match status" value="1"/>
</dbReference>
<dbReference type="PANTHER" id="PTHR31221">
    <property type="entry name" value="WRKY TRANSCRIPTION FACTOR PROTEIN 1-RELATED"/>
    <property type="match status" value="1"/>
</dbReference>
<evidence type="ECO:0000256" key="1">
    <source>
        <dbReference type="ARBA" id="ARBA00004123"/>
    </source>
</evidence>
<dbReference type="SUPFAM" id="SSF118290">
    <property type="entry name" value="WRKY DNA-binding domain"/>
    <property type="match status" value="1"/>
</dbReference>
<keyword evidence="4" id="KW-0238">DNA-binding</keyword>
<dbReference type="InterPro" id="IPR003657">
    <property type="entry name" value="WRKY_dom"/>
</dbReference>
<comment type="caution">
    <text evidence="10">The sequence shown here is derived from an EMBL/GenBank/DDBJ whole genome shotgun (WGS) entry which is preliminary data.</text>
</comment>
<dbReference type="AlphaFoldDB" id="A0AAD4XYM8"/>
<sequence>MQWIHALEMILVVVILQVVGYWAESLAARAGFNAPRLNTAKISSSEAQSTYLTIPPGLSPTALLDSPVFLSNSLAQPSPTTGKFSFALNNSNNFKDNPFEDFDSSSFVFKPHAEPNSLYFPGGRTQLPPSPNPHQSYTKNFVPVQSERSLPARNLQADKFQFGNSTNLHQTFNQSFEKESSGNNMYSEPNETSSISGNLDNSPPPNDLHNGGEGERANGDISTTVVGTGASSDDGYNWRKYRQKQVKGSEFPRSYFKCTHPNCQVKKKVERSQEGHITEIIYKGAHNHP</sequence>
<accession>A0AAD4XYM8</accession>
<evidence type="ECO:0000256" key="6">
    <source>
        <dbReference type="ARBA" id="ARBA00023242"/>
    </source>
</evidence>
<proteinExistence type="predicted"/>
<keyword evidence="8" id="KW-0732">Signal</keyword>
<reference evidence="10" key="1">
    <citation type="submission" date="2022-04" db="EMBL/GenBank/DDBJ databases">
        <title>A functionally conserved STORR gene fusion in Papaver species that diverged 16.8 million years ago.</title>
        <authorList>
            <person name="Catania T."/>
        </authorList>
    </citation>
    <scope>NUCLEOTIDE SEQUENCE</scope>
    <source>
        <strain evidence="10">S-188037</strain>
    </source>
</reference>
<feature type="domain" description="WRKY" evidence="9">
    <location>
        <begin position="233"/>
        <end position="289"/>
    </location>
</feature>
<dbReference type="EMBL" id="JAJJMB010000931">
    <property type="protein sequence ID" value="KAI3960475.1"/>
    <property type="molecule type" value="Genomic_DNA"/>
</dbReference>
<evidence type="ECO:0000313" key="11">
    <source>
        <dbReference type="Proteomes" id="UP001202328"/>
    </source>
</evidence>
<evidence type="ECO:0000256" key="8">
    <source>
        <dbReference type="SAM" id="SignalP"/>
    </source>
</evidence>
<dbReference type="InterPro" id="IPR036576">
    <property type="entry name" value="WRKY_dom_sf"/>
</dbReference>
<organism evidence="10 11">
    <name type="scientific">Papaver atlanticum</name>
    <dbReference type="NCBI Taxonomy" id="357466"/>
    <lineage>
        <taxon>Eukaryota</taxon>
        <taxon>Viridiplantae</taxon>
        <taxon>Streptophyta</taxon>
        <taxon>Embryophyta</taxon>
        <taxon>Tracheophyta</taxon>
        <taxon>Spermatophyta</taxon>
        <taxon>Magnoliopsida</taxon>
        <taxon>Ranunculales</taxon>
        <taxon>Papaveraceae</taxon>
        <taxon>Papaveroideae</taxon>
        <taxon>Papaver</taxon>
    </lineage>
</organism>
<keyword evidence="11" id="KW-1185">Reference proteome</keyword>
<dbReference type="PROSITE" id="PS50811">
    <property type="entry name" value="WRKY"/>
    <property type="match status" value="1"/>
</dbReference>
<evidence type="ECO:0000256" key="3">
    <source>
        <dbReference type="ARBA" id="ARBA00023015"/>
    </source>
</evidence>
<keyword evidence="3" id="KW-0805">Transcription regulation</keyword>
<feature type="chain" id="PRO_5042216009" description="WRKY domain-containing protein" evidence="8">
    <location>
        <begin position="24"/>
        <end position="289"/>
    </location>
</feature>
<feature type="compositionally biased region" description="Polar residues" evidence="7">
    <location>
        <begin position="177"/>
        <end position="201"/>
    </location>
</feature>
<dbReference type="InterPro" id="IPR044810">
    <property type="entry name" value="WRKY_plant"/>
</dbReference>
<keyword evidence="5" id="KW-0804">Transcription</keyword>
<protein>
    <recommendedName>
        <fullName evidence="9">WRKY domain-containing protein</fullName>
    </recommendedName>
</protein>
<dbReference type="Pfam" id="PF03106">
    <property type="entry name" value="WRKY"/>
    <property type="match status" value="1"/>
</dbReference>
<keyword evidence="2" id="KW-0677">Repeat</keyword>
<evidence type="ECO:0000256" key="2">
    <source>
        <dbReference type="ARBA" id="ARBA00022737"/>
    </source>
</evidence>
<dbReference type="Gene3D" id="2.20.25.80">
    <property type="entry name" value="WRKY domain"/>
    <property type="match status" value="1"/>
</dbReference>
<feature type="compositionally biased region" description="Polar residues" evidence="7">
    <location>
        <begin position="220"/>
        <end position="231"/>
    </location>
</feature>
<evidence type="ECO:0000259" key="9">
    <source>
        <dbReference type="PROSITE" id="PS50811"/>
    </source>
</evidence>